<name>A0AAN4VVU3_9BACT</name>
<protein>
    <submittedName>
        <fullName evidence="2">Uncharacterized protein</fullName>
    </submittedName>
</protein>
<dbReference type="Proteomes" id="UP001310022">
    <property type="component" value="Unassembled WGS sequence"/>
</dbReference>
<evidence type="ECO:0000313" key="3">
    <source>
        <dbReference type="Proteomes" id="UP001310022"/>
    </source>
</evidence>
<gene>
    <name evidence="2" type="ORF">PEDI_11750</name>
</gene>
<sequence>MEAENLPFETRPLENIDPQPAPRPRVLRDVQDENLDSLMDDLFKDMGYEFEE</sequence>
<dbReference type="EMBL" id="BQKE01000001">
    <property type="protein sequence ID" value="GJM60623.1"/>
    <property type="molecule type" value="Genomic_DNA"/>
</dbReference>
<dbReference type="AlphaFoldDB" id="A0AAN4VVU3"/>
<reference evidence="2 3" key="1">
    <citation type="submission" date="2021-12" db="EMBL/GenBank/DDBJ databases">
        <title>Genome sequencing of bacteria with rrn-lacking chromosome and rrn-plasmid.</title>
        <authorList>
            <person name="Anda M."/>
            <person name="Iwasaki W."/>
        </authorList>
    </citation>
    <scope>NUCLEOTIDE SEQUENCE [LARGE SCALE GENOMIC DNA]</scope>
    <source>
        <strain evidence="2 3">NBRC 15940</strain>
    </source>
</reference>
<keyword evidence="3" id="KW-1185">Reference proteome</keyword>
<evidence type="ECO:0000313" key="2">
    <source>
        <dbReference type="EMBL" id="GJM60623.1"/>
    </source>
</evidence>
<evidence type="ECO:0000256" key="1">
    <source>
        <dbReference type="SAM" id="MobiDB-lite"/>
    </source>
</evidence>
<proteinExistence type="predicted"/>
<accession>A0AAN4VVU3</accession>
<feature type="region of interest" description="Disordered" evidence="1">
    <location>
        <begin position="1"/>
        <end position="24"/>
    </location>
</feature>
<organism evidence="2 3">
    <name type="scientific">Persicobacter diffluens</name>
    <dbReference type="NCBI Taxonomy" id="981"/>
    <lineage>
        <taxon>Bacteria</taxon>
        <taxon>Pseudomonadati</taxon>
        <taxon>Bacteroidota</taxon>
        <taxon>Cytophagia</taxon>
        <taxon>Cytophagales</taxon>
        <taxon>Persicobacteraceae</taxon>
        <taxon>Persicobacter</taxon>
    </lineage>
</organism>
<dbReference type="RefSeq" id="WP_338236333.1">
    <property type="nucleotide sequence ID" value="NZ_BQKE01000001.1"/>
</dbReference>
<comment type="caution">
    <text evidence="2">The sequence shown here is derived from an EMBL/GenBank/DDBJ whole genome shotgun (WGS) entry which is preliminary data.</text>
</comment>